<dbReference type="EMBL" id="CP032548">
    <property type="protein sequence ID" value="AZJ35252.1"/>
    <property type="molecule type" value="Genomic_DNA"/>
</dbReference>
<sequence length="247" mass="29681">MIYTTTFLDFIEETRFLKLQNKFASYDVNSYPYDETYEKIVEGDFKVLEKDINPITEEEIFVYKSFYEDFIIPSISTLAGRYINYFKNKTENEMFEEEKIASFARHQLNRLFKIEIKAKEINYLNDVSKDLFIKQIKDVIDFLSDDYIIPSFSLDRKIKVKMNKTDIIVLFLLLRENKKIVYYTNTEFRLILEKTFLYFNEKDKTYYDISTKPTTISDILNGNRPINNSLKRLKNLFQGEEFYNTLN</sequence>
<organism evidence="1 2">
    <name type="scientific">Tenacibaculum singaporense</name>
    <dbReference type="NCBI Taxonomy" id="2358479"/>
    <lineage>
        <taxon>Bacteria</taxon>
        <taxon>Pseudomonadati</taxon>
        <taxon>Bacteroidota</taxon>
        <taxon>Flavobacteriia</taxon>
        <taxon>Flavobacteriales</taxon>
        <taxon>Flavobacteriaceae</taxon>
        <taxon>Tenacibaculum</taxon>
    </lineage>
</organism>
<name>A0A3Q8RQA0_9FLAO</name>
<proteinExistence type="predicted"/>
<evidence type="ECO:0000313" key="1">
    <source>
        <dbReference type="EMBL" id="AZJ35252.1"/>
    </source>
</evidence>
<protein>
    <submittedName>
        <fullName evidence="1">Uncharacterized protein</fullName>
    </submittedName>
</protein>
<keyword evidence="2" id="KW-1185">Reference proteome</keyword>
<evidence type="ECO:0000313" key="2">
    <source>
        <dbReference type="Proteomes" id="UP000274593"/>
    </source>
</evidence>
<dbReference type="AlphaFoldDB" id="A0A3Q8RQA0"/>
<dbReference type="Proteomes" id="UP000274593">
    <property type="component" value="Chromosome"/>
</dbReference>
<dbReference type="RefSeq" id="WP_125067035.1">
    <property type="nucleotide sequence ID" value="NZ_CP032548.1"/>
</dbReference>
<reference evidence="1 2" key="1">
    <citation type="submission" date="2018-09" db="EMBL/GenBank/DDBJ databases">
        <title>Insights into the microbiota of Asian seabass (Lates calcarifer) with tenacibaculosis symptoms and description of sp. nov. Tenacibaculum singaporense.</title>
        <authorList>
            <person name="Miyake S."/>
            <person name="Soh M."/>
            <person name="Azman M.N."/>
            <person name="Ngoh S.Y."/>
            <person name="Orban L."/>
        </authorList>
    </citation>
    <scope>NUCLEOTIDE SEQUENCE [LARGE SCALE GENOMIC DNA]</scope>
    <source>
        <strain evidence="1 2">DSM 106434</strain>
    </source>
</reference>
<gene>
    <name evidence="1" type="ORF">D6T69_06855</name>
</gene>
<accession>A0A3Q8RQA0</accession>
<dbReference type="KEGG" id="tsig:D6T69_06855"/>